<evidence type="ECO:0000256" key="1">
    <source>
        <dbReference type="SAM" id="MobiDB-lite"/>
    </source>
</evidence>
<dbReference type="KEGG" id="amob:HG15A2_49530"/>
<evidence type="ECO:0008006" key="4">
    <source>
        <dbReference type="Google" id="ProtNLM"/>
    </source>
</evidence>
<proteinExistence type="predicted"/>
<evidence type="ECO:0000313" key="3">
    <source>
        <dbReference type="Proteomes" id="UP000319852"/>
    </source>
</evidence>
<dbReference type="Proteomes" id="UP000319852">
    <property type="component" value="Chromosome"/>
</dbReference>
<dbReference type="OrthoDB" id="208320at2"/>
<feature type="region of interest" description="Disordered" evidence="1">
    <location>
        <begin position="573"/>
        <end position="603"/>
    </location>
</feature>
<sequence length="1059" mass="115084">MLTRLTHAAIAFAITAVCYQVYALTVVPRVQPATVRRDVVNYDTPREPTHKYRELLAAYVPKGHWSLLRPPKTFQNGQTMIVADVKDMASENMGKSGNGGKSAGVKSNSGQIRVERCLLLAFPKGWQLGQDAPRNAVILEAPHGAVIQLDSGAKLGSAMLGKFQWGQLLGDITIRSDMNEPGPQDDLLITTRDLYINESGINTHEAVELRLASHYARGKGLNVAMLPPGDERRRGSKLGPFETLEITEGVAVDLAVDNVKWLKKSQTRAMPATGSLTLGDASGGPQLAAPRFDSASTSSKNSPQPPPPVRIRCQGAFTFDFLNYIASFRKDVQIRQVHPNGTLDQLLASEVNLYFTEGTKPVGSSEDQGLKSYRFGTLQPATVEAKGAPVKLDAPSQQATARCERLRLMLDQRTIVVDGGDEVTLTFRGSEIHAPMVQYQQPPEGSSHQLGNLLAAGGGWLKAVVDQRRPSESLDVSWKRSMEIVRRKGQPVLSLLGRPKLAMPGVGRLWAEDLKLYLRESTAKSPAGSSTLNLSDRVRPERMVATGHVDIHSPEITAEVNELSLTMRYEDSLDQAGQPTGRQTSSGQRSVLNRDGKQRGRSYGITGNKLQMQIAVRGKTPEVSRLSVDGNVLFQEYLAGGAPDRQTPLRIVAGNLEVENADTPDARIMIRGRKQSGGRTLPAEIEVRGTKIRAPLLTLNRGSSSAEINSPGEIEMLSDRDFNGQPLANPQSTTITWQQAMRLAGDRLSFRGDVRVRNASGWLQTKQLLARLTNPVSFDGAAADRKVELAQLECTDGVLAEFDDRDAAGLTSHQRVELQSLSVNQITGDISGEGPGRLESVHLNEGSNSLAQLSGGSKNQAASRNDSGQRLRYLRTDFTRGVQGNLHSKRVKLIGNVQTVYGPVDAWEQRLAVSGVDGPGPNTVWIKCDELEVAESPAGRLFAPPGGQRLPTKMGPLELTAQGRVVFEAQHPTKGFINARGNRSTYDQAKTLFVIEGSPVNIAHQAHVGAPFNESTASKLQYWANTGEMKGSGIEGSGLFMDFDKFNVGRESKNEAARR</sequence>
<gene>
    <name evidence="2" type="ORF">HG15A2_49530</name>
</gene>
<feature type="compositionally biased region" description="Polar residues" evidence="1">
    <location>
        <begin position="575"/>
        <end position="591"/>
    </location>
</feature>
<dbReference type="AlphaFoldDB" id="A0A517N395"/>
<keyword evidence="3" id="KW-1185">Reference proteome</keyword>
<dbReference type="EMBL" id="CP036263">
    <property type="protein sequence ID" value="QDT01606.1"/>
    <property type="molecule type" value="Genomic_DNA"/>
</dbReference>
<name>A0A517N395_9BACT</name>
<dbReference type="RefSeq" id="WP_145063825.1">
    <property type="nucleotide sequence ID" value="NZ_CP036263.1"/>
</dbReference>
<protein>
    <recommendedName>
        <fullName evidence="4">OstA-like protein</fullName>
    </recommendedName>
</protein>
<organism evidence="2 3">
    <name type="scientific">Adhaeretor mobilis</name>
    <dbReference type="NCBI Taxonomy" id="1930276"/>
    <lineage>
        <taxon>Bacteria</taxon>
        <taxon>Pseudomonadati</taxon>
        <taxon>Planctomycetota</taxon>
        <taxon>Planctomycetia</taxon>
        <taxon>Pirellulales</taxon>
        <taxon>Lacipirellulaceae</taxon>
        <taxon>Adhaeretor</taxon>
    </lineage>
</organism>
<accession>A0A517N395</accession>
<evidence type="ECO:0000313" key="2">
    <source>
        <dbReference type="EMBL" id="QDT01606.1"/>
    </source>
</evidence>
<reference evidence="2 3" key="1">
    <citation type="submission" date="2019-02" db="EMBL/GenBank/DDBJ databases">
        <title>Deep-cultivation of Planctomycetes and their phenomic and genomic characterization uncovers novel biology.</title>
        <authorList>
            <person name="Wiegand S."/>
            <person name="Jogler M."/>
            <person name="Boedeker C."/>
            <person name="Pinto D."/>
            <person name="Vollmers J."/>
            <person name="Rivas-Marin E."/>
            <person name="Kohn T."/>
            <person name="Peeters S.H."/>
            <person name="Heuer A."/>
            <person name="Rast P."/>
            <person name="Oberbeckmann S."/>
            <person name="Bunk B."/>
            <person name="Jeske O."/>
            <person name="Meyerdierks A."/>
            <person name="Storesund J.E."/>
            <person name="Kallscheuer N."/>
            <person name="Luecker S."/>
            <person name="Lage O.M."/>
            <person name="Pohl T."/>
            <person name="Merkel B.J."/>
            <person name="Hornburger P."/>
            <person name="Mueller R.-W."/>
            <person name="Bruemmer F."/>
            <person name="Labrenz M."/>
            <person name="Spormann A.M."/>
            <person name="Op den Camp H."/>
            <person name="Overmann J."/>
            <person name="Amann R."/>
            <person name="Jetten M.S.M."/>
            <person name="Mascher T."/>
            <person name="Medema M.H."/>
            <person name="Devos D.P."/>
            <person name="Kaster A.-K."/>
            <person name="Ovreas L."/>
            <person name="Rohde M."/>
            <person name="Galperin M.Y."/>
            <person name="Jogler C."/>
        </authorList>
    </citation>
    <scope>NUCLEOTIDE SEQUENCE [LARGE SCALE GENOMIC DNA]</scope>
    <source>
        <strain evidence="2 3">HG15A2</strain>
    </source>
</reference>
<feature type="region of interest" description="Disordered" evidence="1">
    <location>
        <begin position="273"/>
        <end position="310"/>
    </location>
</feature>